<dbReference type="PANTHER" id="PTHR33889:SF7">
    <property type="entry name" value="OS04G0681850 PROTEIN"/>
    <property type="match status" value="1"/>
</dbReference>
<name>A0A484L879_9ASTE</name>
<evidence type="ECO:0000313" key="3">
    <source>
        <dbReference type="Proteomes" id="UP000595140"/>
    </source>
</evidence>
<organism evidence="2 3">
    <name type="scientific">Cuscuta campestris</name>
    <dbReference type="NCBI Taxonomy" id="132261"/>
    <lineage>
        <taxon>Eukaryota</taxon>
        <taxon>Viridiplantae</taxon>
        <taxon>Streptophyta</taxon>
        <taxon>Embryophyta</taxon>
        <taxon>Tracheophyta</taxon>
        <taxon>Spermatophyta</taxon>
        <taxon>Magnoliopsida</taxon>
        <taxon>eudicotyledons</taxon>
        <taxon>Gunneridae</taxon>
        <taxon>Pentapetalae</taxon>
        <taxon>asterids</taxon>
        <taxon>lamiids</taxon>
        <taxon>Solanales</taxon>
        <taxon>Convolvulaceae</taxon>
        <taxon>Cuscuteae</taxon>
        <taxon>Cuscuta</taxon>
        <taxon>Cuscuta subgen. Grammica</taxon>
        <taxon>Cuscuta sect. Cleistogrammica</taxon>
    </lineage>
</organism>
<sequence>MEDPTITLLEPETENNTPKIKQTHKLSDEQRTCMIQVLLQHIKNGKPTRGVMKKLAAEHNISSKTVQRLWASTKKQIQEGKAISISKKMKGKLYGREKINISVEEVSAVSPSKGRTIRALTKAILKSKSTVHRMVKCGNIKAHTNSIN</sequence>
<protein>
    <recommendedName>
        <fullName evidence="1">DUF7769 domain-containing protein</fullName>
    </recommendedName>
</protein>
<feature type="domain" description="DUF7769" evidence="1">
    <location>
        <begin position="26"/>
        <end position="80"/>
    </location>
</feature>
<accession>A0A484L879</accession>
<keyword evidence="3" id="KW-1185">Reference proteome</keyword>
<dbReference type="Proteomes" id="UP000595140">
    <property type="component" value="Unassembled WGS sequence"/>
</dbReference>
<gene>
    <name evidence="2" type="ORF">CCAM_LOCUS14343</name>
</gene>
<reference evidence="2 3" key="1">
    <citation type="submission" date="2018-04" db="EMBL/GenBank/DDBJ databases">
        <authorList>
            <person name="Vogel A."/>
        </authorList>
    </citation>
    <scope>NUCLEOTIDE SEQUENCE [LARGE SCALE GENOMIC DNA]</scope>
</reference>
<evidence type="ECO:0000313" key="2">
    <source>
        <dbReference type="EMBL" id="VFQ72567.1"/>
    </source>
</evidence>
<proteinExistence type="predicted"/>
<dbReference type="AlphaFoldDB" id="A0A484L879"/>
<dbReference type="PANTHER" id="PTHR33889">
    <property type="entry name" value="OS04G0681850 PROTEIN"/>
    <property type="match status" value="1"/>
</dbReference>
<dbReference type="Pfam" id="PF24964">
    <property type="entry name" value="DUF7769"/>
    <property type="match status" value="1"/>
</dbReference>
<evidence type="ECO:0000259" key="1">
    <source>
        <dbReference type="Pfam" id="PF24964"/>
    </source>
</evidence>
<dbReference type="InterPro" id="IPR056671">
    <property type="entry name" value="DUF7769"/>
</dbReference>
<dbReference type="EMBL" id="OOIL02001115">
    <property type="protein sequence ID" value="VFQ72567.1"/>
    <property type="molecule type" value="Genomic_DNA"/>
</dbReference>